<feature type="transmembrane region" description="Helical" evidence="1">
    <location>
        <begin position="225"/>
        <end position="246"/>
    </location>
</feature>
<dbReference type="AlphaFoldDB" id="A0A5C3QYL4"/>
<name>A0A5C3QYL4_9AGAR</name>
<dbReference type="InterPro" id="IPR010721">
    <property type="entry name" value="UstE-like"/>
</dbReference>
<accession>A0A5C3QYL4</accession>
<feature type="transmembrane region" description="Helical" evidence="1">
    <location>
        <begin position="67"/>
        <end position="85"/>
    </location>
</feature>
<organism evidence="2 3">
    <name type="scientific">Pterulicium gracile</name>
    <dbReference type="NCBI Taxonomy" id="1884261"/>
    <lineage>
        <taxon>Eukaryota</taxon>
        <taxon>Fungi</taxon>
        <taxon>Dikarya</taxon>
        <taxon>Basidiomycota</taxon>
        <taxon>Agaricomycotina</taxon>
        <taxon>Agaricomycetes</taxon>
        <taxon>Agaricomycetidae</taxon>
        <taxon>Agaricales</taxon>
        <taxon>Pleurotineae</taxon>
        <taxon>Pterulaceae</taxon>
        <taxon>Pterulicium</taxon>
    </lineage>
</organism>
<keyword evidence="3" id="KW-1185">Reference proteome</keyword>
<dbReference type="GO" id="GO:0016020">
    <property type="term" value="C:membrane"/>
    <property type="evidence" value="ECO:0007669"/>
    <property type="project" value="TreeGrafter"/>
</dbReference>
<dbReference type="OrthoDB" id="67965at2759"/>
<reference evidence="2 3" key="1">
    <citation type="journal article" date="2019" name="Nat. Ecol. Evol.">
        <title>Megaphylogeny resolves global patterns of mushroom evolution.</title>
        <authorList>
            <person name="Varga T."/>
            <person name="Krizsan K."/>
            <person name="Foldi C."/>
            <person name="Dima B."/>
            <person name="Sanchez-Garcia M."/>
            <person name="Sanchez-Ramirez S."/>
            <person name="Szollosi G.J."/>
            <person name="Szarkandi J.G."/>
            <person name="Papp V."/>
            <person name="Albert L."/>
            <person name="Andreopoulos W."/>
            <person name="Angelini C."/>
            <person name="Antonin V."/>
            <person name="Barry K.W."/>
            <person name="Bougher N.L."/>
            <person name="Buchanan P."/>
            <person name="Buyck B."/>
            <person name="Bense V."/>
            <person name="Catcheside P."/>
            <person name="Chovatia M."/>
            <person name="Cooper J."/>
            <person name="Damon W."/>
            <person name="Desjardin D."/>
            <person name="Finy P."/>
            <person name="Geml J."/>
            <person name="Haridas S."/>
            <person name="Hughes K."/>
            <person name="Justo A."/>
            <person name="Karasinski D."/>
            <person name="Kautmanova I."/>
            <person name="Kiss B."/>
            <person name="Kocsube S."/>
            <person name="Kotiranta H."/>
            <person name="LaButti K.M."/>
            <person name="Lechner B.E."/>
            <person name="Liimatainen K."/>
            <person name="Lipzen A."/>
            <person name="Lukacs Z."/>
            <person name="Mihaltcheva S."/>
            <person name="Morgado L.N."/>
            <person name="Niskanen T."/>
            <person name="Noordeloos M.E."/>
            <person name="Ohm R.A."/>
            <person name="Ortiz-Santana B."/>
            <person name="Ovrebo C."/>
            <person name="Racz N."/>
            <person name="Riley R."/>
            <person name="Savchenko A."/>
            <person name="Shiryaev A."/>
            <person name="Soop K."/>
            <person name="Spirin V."/>
            <person name="Szebenyi C."/>
            <person name="Tomsovsky M."/>
            <person name="Tulloss R.E."/>
            <person name="Uehling J."/>
            <person name="Grigoriev I.V."/>
            <person name="Vagvolgyi C."/>
            <person name="Papp T."/>
            <person name="Martin F.M."/>
            <person name="Miettinen O."/>
            <person name="Hibbett D.S."/>
            <person name="Nagy L.G."/>
        </authorList>
    </citation>
    <scope>NUCLEOTIDE SEQUENCE [LARGE SCALE GENOMIC DNA]</scope>
    <source>
        <strain evidence="2 3">CBS 309.79</strain>
    </source>
</reference>
<evidence type="ECO:0000313" key="2">
    <source>
        <dbReference type="EMBL" id="TFL07103.1"/>
    </source>
</evidence>
<evidence type="ECO:0000313" key="3">
    <source>
        <dbReference type="Proteomes" id="UP000305067"/>
    </source>
</evidence>
<keyword evidence="1" id="KW-0472">Membrane</keyword>
<feature type="transmembrane region" description="Helical" evidence="1">
    <location>
        <begin position="195"/>
        <end position="213"/>
    </location>
</feature>
<evidence type="ECO:0000256" key="1">
    <source>
        <dbReference type="SAM" id="Phobius"/>
    </source>
</evidence>
<dbReference type="PANTHER" id="PTHR32251">
    <property type="entry name" value="3-OXO-5-ALPHA-STEROID 4-DEHYDROGENASE"/>
    <property type="match status" value="1"/>
</dbReference>
<dbReference type="EMBL" id="ML178814">
    <property type="protein sequence ID" value="TFL07103.1"/>
    <property type="molecule type" value="Genomic_DNA"/>
</dbReference>
<dbReference type="PROSITE" id="PS50244">
    <property type="entry name" value="S5A_REDUCTASE"/>
    <property type="match status" value="1"/>
</dbReference>
<dbReference type="Gene3D" id="1.20.120.1630">
    <property type="match status" value="1"/>
</dbReference>
<feature type="transmembrane region" description="Helical" evidence="1">
    <location>
        <begin position="106"/>
        <end position="127"/>
    </location>
</feature>
<dbReference type="PANTHER" id="PTHR32251:SF15">
    <property type="entry name" value="3-OXO-5-ALPHA-STEROID 4-DEHYDROGENASE (DUF1295)"/>
    <property type="match status" value="1"/>
</dbReference>
<keyword evidence="1" id="KW-0812">Transmembrane</keyword>
<sequence length="334" mass="37746">MAPTNVLDQYYLAITLLVTVAYQMLGFAIAWTLQFDKITDFTGGSNFFILALLTLLLGQVFDARNIVASVLVMVWATRLAGFLLFRVLKMGSDTRFDDIRAHFWKFAGFWVGQILWVWTVSLPVTMLHSPTVNNTGVRPSFGTSRDIAGVVVWAVGWLIESTADIQKYYYKQKGTPPKNKPFDKGIWKWSRHPPYFGEILCWWGIWMLCISPATNGTISSSAKSALYGSVVSPVFTTLLLMFGSGLPTAEKPTGKKFYLMSHGPKASDPGAWKEYQAFLDKTSVLVLFPRRLYKIFPKWMKRSVFLDLPIYQFNEKKDGGKAIKEAEEAERGNN</sequence>
<feature type="transmembrane region" description="Helical" evidence="1">
    <location>
        <begin position="45"/>
        <end position="61"/>
    </location>
</feature>
<keyword evidence="1" id="KW-1133">Transmembrane helix</keyword>
<protein>
    <submittedName>
        <fullName evidence="2">Uncharacterized protein</fullName>
    </submittedName>
</protein>
<gene>
    <name evidence="2" type="ORF">BDV98DRAFT_646822</name>
</gene>
<proteinExistence type="predicted"/>
<dbReference type="Pfam" id="PF06966">
    <property type="entry name" value="DUF1295"/>
    <property type="match status" value="1"/>
</dbReference>
<dbReference type="Proteomes" id="UP000305067">
    <property type="component" value="Unassembled WGS sequence"/>
</dbReference>
<feature type="transmembrane region" description="Helical" evidence="1">
    <location>
        <begin position="12"/>
        <end position="33"/>
    </location>
</feature>